<reference evidence="10" key="2">
    <citation type="submission" date="2020-04" db="EMBL/GenBank/DDBJ databases">
        <authorList>
            <consortium name="NCBI Genome Project"/>
        </authorList>
    </citation>
    <scope>NUCLEOTIDE SEQUENCE</scope>
    <source>
        <strain evidence="10">CBS 342.82</strain>
    </source>
</reference>
<dbReference type="PRINTS" id="PR00465">
    <property type="entry name" value="EP450IV"/>
</dbReference>
<dbReference type="PRINTS" id="PR00385">
    <property type="entry name" value="P450"/>
</dbReference>
<dbReference type="InterPro" id="IPR002403">
    <property type="entry name" value="Cyt_P450_E_grp-IV"/>
</dbReference>
<dbReference type="OrthoDB" id="1470350at2759"/>
<comment type="similarity">
    <text evidence="2 7">Belongs to the cytochrome P450 family.</text>
</comment>
<reference evidence="10" key="3">
    <citation type="submission" date="2025-08" db="UniProtKB">
        <authorList>
            <consortium name="RefSeq"/>
        </authorList>
    </citation>
    <scope>IDENTIFICATION</scope>
    <source>
        <strain evidence="10">CBS 342.82</strain>
    </source>
</reference>
<keyword evidence="3 6" id="KW-0349">Heme</keyword>
<reference evidence="10" key="1">
    <citation type="submission" date="2020-01" db="EMBL/GenBank/DDBJ databases">
        <authorList>
            <consortium name="DOE Joint Genome Institute"/>
            <person name="Haridas S."/>
            <person name="Albert R."/>
            <person name="Binder M."/>
            <person name="Bloem J."/>
            <person name="Labutti K."/>
            <person name="Salamov A."/>
            <person name="Andreopoulos B."/>
            <person name="Baker S.E."/>
            <person name="Barry K."/>
            <person name="Bills G."/>
            <person name="Bluhm B.H."/>
            <person name="Cannon C."/>
            <person name="Castanera R."/>
            <person name="Culley D.E."/>
            <person name="Daum C."/>
            <person name="Ezra D."/>
            <person name="Gonzalez J.B."/>
            <person name="Henrissat B."/>
            <person name="Kuo A."/>
            <person name="Liang C."/>
            <person name="Lipzen A."/>
            <person name="Lutzoni F."/>
            <person name="Magnuson J."/>
            <person name="Mondo S."/>
            <person name="Nolan M."/>
            <person name="Ohm R."/>
            <person name="Pangilinan J."/>
            <person name="Park H.-J."/>
            <person name="Ramirez L."/>
            <person name="Alfaro M."/>
            <person name="Sun H."/>
            <person name="Tritt A."/>
            <person name="Yoshinaga Y."/>
            <person name="Zwiers L.-H."/>
            <person name="Turgeon B.G."/>
            <person name="Goodwin S.B."/>
            <person name="Spatafora J.W."/>
            <person name="Crous P.W."/>
            <person name="Grigoriev I.V."/>
        </authorList>
    </citation>
    <scope>NUCLEOTIDE SEQUENCE</scope>
    <source>
        <strain evidence="10">CBS 342.82</strain>
    </source>
</reference>
<dbReference type="GO" id="GO:0004497">
    <property type="term" value="F:monooxygenase activity"/>
    <property type="evidence" value="ECO:0007669"/>
    <property type="project" value="UniProtKB-KW"/>
</dbReference>
<keyword evidence="5 6" id="KW-0408">Iron</keyword>
<dbReference type="GeneID" id="54365915"/>
<sequence length="506" mass="57389">MELQSTLLQDIVSRALAAPLYHIGILIALTLVGNVIYNLYFHPLAKFNGPWYFAISDIPNAILQLRGLSQYALAKGHDQHGDIVRIGPNALSFTNPKAWDALYGYRKGVAALPKDPEFYNPMLLGEETITRASDVDAIPIRRSMNAAFAPKNLLAQEPMLQEHIHRLTAQIDSESQKTGIKGVDLRKWFTMSMFDVNSHFGFGEDMGCVREGKYHEWVQFVLDFFFAATLLHQCHKFWPLAPILAHLMPASLRKAKDDHNEASLGRVRHRMQLDLDKPDFMYHFMRQAEKEDLPMHVIEAQASVVILAGSETSAVGLTSATFQILTHPDVYKKLCEEIRALFPTVADINLQDTLSRLPYLDAVLWEALRIHAPLANGFTRVVPAEQKDFMAYGHHIPPKTTVTINHYACNTSIRNFTDPLLYVPGRWLGDAKYANDQREVVQPFSVGPRNCPGKNFALNNMKLAMAHMIVTFDMELAEGMQKWDQGQKIYNGWLQPPLFVRLQRRV</sequence>
<name>A0A6J3LR66_9PEZI</name>
<protein>
    <submittedName>
        <fullName evidence="10">Cytochrome P450</fullName>
    </submittedName>
</protein>
<keyword evidence="8" id="KW-0472">Membrane</keyword>
<dbReference type="InterPro" id="IPR001128">
    <property type="entry name" value="Cyt_P450"/>
</dbReference>
<evidence type="ECO:0000256" key="3">
    <source>
        <dbReference type="ARBA" id="ARBA00022617"/>
    </source>
</evidence>
<dbReference type="PROSITE" id="PS00086">
    <property type="entry name" value="CYTOCHROME_P450"/>
    <property type="match status" value="1"/>
</dbReference>
<dbReference type="GO" id="GO:0016705">
    <property type="term" value="F:oxidoreductase activity, acting on paired donors, with incorporation or reduction of molecular oxygen"/>
    <property type="evidence" value="ECO:0007669"/>
    <property type="project" value="InterPro"/>
</dbReference>
<evidence type="ECO:0000313" key="10">
    <source>
        <dbReference type="RefSeq" id="XP_033455149.1"/>
    </source>
</evidence>
<organism evidence="10">
    <name type="scientific">Dissoconium aciculare CBS 342.82</name>
    <dbReference type="NCBI Taxonomy" id="1314786"/>
    <lineage>
        <taxon>Eukaryota</taxon>
        <taxon>Fungi</taxon>
        <taxon>Dikarya</taxon>
        <taxon>Ascomycota</taxon>
        <taxon>Pezizomycotina</taxon>
        <taxon>Dothideomycetes</taxon>
        <taxon>Dothideomycetidae</taxon>
        <taxon>Mycosphaerellales</taxon>
        <taxon>Dissoconiaceae</taxon>
        <taxon>Dissoconium</taxon>
    </lineage>
</organism>
<feature type="transmembrane region" description="Helical" evidence="8">
    <location>
        <begin position="20"/>
        <end position="40"/>
    </location>
</feature>
<proteinExistence type="inferred from homology"/>
<dbReference type="InterPro" id="IPR036396">
    <property type="entry name" value="Cyt_P450_sf"/>
</dbReference>
<evidence type="ECO:0000313" key="9">
    <source>
        <dbReference type="Proteomes" id="UP000504637"/>
    </source>
</evidence>
<keyword evidence="8" id="KW-1133">Transmembrane helix</keyword>
<feature type="binding site" description="axial binding residue" evidence="6">
    <location>
        <position position="451"/>
    </location>
    <ligand>
        <name>heme</name>
        <dbReference type="ChEBI" id="CHEBI:30413"/>
    </ligand>
    <ligandPart>
        <name>Fe</name>
        <dbReference type="ChEBI" id="CHEBI:18248"/>
    </ligandPart>
</feature>
<dbReference type="AlphaFoldDB" id="A0A6J3LR66"/>
<gene>
    <name evidence="10" type="ORF">K489DRAFT_414033</name>
</gene>
<evidence type="ECO:0000256" key="4">
    <source>
        <dbReference type="ARBA" id="ARBA00022723"/>
    </source>
</evidence>
<dbReference type="GO" id="GO:0005506">
    <property type="term" value="F:iron ion binding"/>
    <property type="evidence" value="ECO:0007669"/>
    <property type="project" value="InterPro"/>
</dbReference>
<dbReference type="PANTHER" id="PTHR24305">
    <property type="entry name" value="CYTOCHROME P450"/>
    <property type="match status" value="1"/>
</dbReference>
<dbReference type="CDD" id="cd11058">
    <property type="entry name" value="CYP60B-like"/>
    <property type="match status" value="1"/>
</dbReference>
<dbReference type="SUPFAM" id="SSF48264">
    <property type="entry name" value="Cytochrome P450"/>
    <property type="match status" value="1"/>
</dbReference>
<keyword evidence="7" id="KW-0503">Monooxygenase</keyword>
<evidence type="ECO:0000256" key="5">
    <source>
        <dbReference type="ARBA" id="ARBA00023004"/>
    </source>
</evidence>
<evidence type="ECO:0000256" key="6">
    <source>
        <dbReference type="PIRSR" id="PIRSR602403-1"/>
    </source>
</evidence>
<keyword evidence="8" id="KW-0812">Transmembrane</keyword>
<dbReference type="PANTHER" id="PTHR24305:SF210">
    <property type="entry name" value="CYTOCHROME P450 MONOOXYGENASE ASQL-RELATED"/>
    <property type="match status" value="1"/>
</dbReference>
<evidence type="ECO:0000256" key="2">
    <source>
        <dbReference type="ARBA" id="ARBA00010617"/>
    </source>
</evidence>
<dbReference type="InterPro" id="IPR050121">
    <property type="entry name" value="Cytochrome_P450_monoxygenase"/>
</dbReference>
<dbReference type="InterPro" id="IPR017972">
    <property type="entry name" value="Cyt_P450_CS"/>
</dbReference>
<evidence type="ECO:0000256" key="8">
    <source>
        <dbReference type="SAM" id="Phobius"/>
    </source>
</evidence>
<dbReference type="Pfam" id="PF00067">
    <property type="entry name" value="p450"/>
    <property type="match status" value="1"/>
</dbReference>
<keyword evidence="7" id="KW-0560">Oxidoreductase</keyword>
<dbReference type="Gene3D" id="1.10.630.10">
    <property type="entry name" value="Cytochrome P450"/>
    <property type="match status" value="1"/>
</dbReference>
<dbReference type="RefSeq" id="XP_033455149.1">
    <property type="nucleotide sequence ID" value="XM_033608116.1"/>
</dbReference>
<comment type="cofactor">
    <cofactor evidence="1 6">
        <name>heme</name>
        <dbReference type="ChEBI" id="CHEBI:30413"/>
    </cofactor>
</comment>
<dbReference type="Proteomes" id="UP000504637">
    <property type="component" value="Unplaced"/>
</dbReference>
<evidence type="ECO:0000256" key="1">
    <source>
        <dbReference type="ARBA" id="ARBA00001971"/>
    </source>
</evidence>
<keyword evidence="4 6" id="KW-0479">Metal-binding</keyword>
<keyword evidence="9" id="KW-1185">Reference proteome</keyword>
<dbReference type="GO" id="GO:0020037">
    <property type="term" value="F:heme binding"/>
    <property type="evidence" value="ECO:0007669"/>
    <property type="project" value="InterPro"/>
</dbReference>
<evidence type="ECO:0000256" key="7">
    <source>
        <dbReference type="RuleBase" id="RU000461"/>
    </source>
</evidence>
<accession>A0A6J3LR66</accession>